<feature type="compositionally biased region" description="Basic and acidic residues" evidence="1">
    <location>
        <begin position="2242"/>
        <end position="2264"/>
    </location>
</feature>
<feature type="region of interest" description="Disordered" evidence="1">
    <location>
        <begin position="348"/>
        <end position="371"/>
    </location>
</feature>
<name>A0A023BD05_GRENI</name>
<evidence type="ECO:0000256" key="1">
    <source>
        <dbReference type="SAM" id="MobiDB-lite"/>
    </source>
</evidence>
<feature type="compositionally biased region" description="Low complexity" evidence="1">
    <location>
        <begin position="1673"/>
        <end position="1688"/>
    </location>
</feature>
<feature type="compositionally biased region" description="Basic and acidic residues" evidence="1">
    <location>
        <begin position="1269"/>
        <end position="1280"/>
    </location>
</feature>
<feature type="region of interest" description="Disordered" evidence="1">
    <location>
        <begin position="2137"/>
        <end position="2191"/>
    </location>
</feature>
<feature type="compositionally biased region" description="Polar residues" evidence="1">
    <location>
        <begin position="1695"/>
        <end position="1711"/>
    </location>
</feature>
<accession>A0A023BD05</accession>
<feature type="compositionally biased region" description="Basic and acidic residues" evidence="1">
    <location>
        <begin position="2137"/>
        <end position="2146"/>
    </location>
</feature>
<feature type="region of interest" description="Disordered" evidence="1">
    <location>
        <begin position="1004"/>
        <end position="1028"/>
    </location>
</feature>
<feature type="region of interest" description="Disordered" evidence="1">
    <location>
        <begin position="2588"/>
        <end position="2607"/>
    </location>
</feature>
<feature type="region of interest" description="Disordered" evidence="1">
    <location>
        <begin position="1267"/>
        <end position="1291"/>
    </location>
</feature>
<reference evidence="3" key="1">
    <citation type="submission" date="2013-12" db="EMBL/GenBank/DDBJ databases">
        <authorList>
            <person name="Omoto C.K."/>
            <person name="Sibley D."/>
            <person name="Venepally P."/>
            <person name="Hadjithomas M."/>
            <person name="Karamycheva S."/>
            <person name="Brunk B."/>
            <person name="Roos D."/>
            <person name="Caler E."/>
            <person name="Lorenzi H."/>
        </authorList>
    </citation>
    <scope>NUCLEOTIDE SEQUENCE</scope>
</reference>
<feature type="compositionally biased region" description="Polar residues" evidence="1">
    <location>
        <begin position="2588"/>
        <end position="2602"/>
    </location>
</feature>
<feature type="region of interest" description="Disordered" evidence="1">
    <location>
        <begin position="920"/>
        <end position="974"/>
    </location>
</feature>
<dbReference type="EMBL" id="AFNH02000060">
    <property type="protein sequence ID" value="EZG87110.1"/>
    <property type="molecule type" value="Genomic_DNA"/>
</dbReference>
<dbReference type="Proteomes" id="UP000019763">
    <property type="component" value="Unassembled WGS sequence"/>
</dbReference>
<proteinExistence type="predicted"/>
<dbReference type="VEuPathDB" id="CryptoDB:GNI_008020"/>
<feature type="compositionally biased region" description="Basic and acidic residues" evidence="1">
    <location>
        <begin position="575"/>
        <end position="586"/>
    </location>
</feature>
<feature type="compositionally biased region" description="Basic and acidic residues" evidence="1">
    <location>
        <begin position="1724"/>
        <end position="1735"/>
    </location>
</feature>
<gene>
    <name evidence="3" type="ORF">GNI_008020</name>
</gene>
<feature type="region of interest" description="Disordered" evidence="1">
    <location>
        <begin position="557"/>
        <end position="607"/>
    </location>
</feature>
<feature type="signal peptide" evidence="2">
    <location>
        <begin position="1"/>
        <end position="19"/>
    </location>
</feature>
<feature type="chain" id="PRO_5001515381" evidence="2">
    <location>
        <begin position="20"/>
        <end position="2685"/>
    </location>
</feature>
<organism evidence="3 4">
    <name type="scientific">Gregarina niphandrodes</name>
    <name type="common">Septate eugregarine</name>
    <dbReference type="NCBI Taxonomy" id="110365"/>
    <lineage>
        <taxon>Eukaryota</taxon>
        <taxon>Sar</taxon>
        <taxon>Alveolata</taxon>
        <taxon>Apicomplexa</taxon>
        <taxon>Conoidasida</taxon>
        <taxon>Gregarinasina</taxon>
        <taxon>Eugregarinorida</taxon>
        <taxon>Gregarinidae</taxon>
        <taxon>Gregarina</taxon>
    </lineage>
</organism>
<evidence type="ECO:0000313" key="4">
    <source>
        <dbReference type="Proteomes" id="UP000019763"/>
    </source>
</evidence>
<dbReference type="GeneID" id="22910560"/>
<evidence type="ECO:0000313" key="3">
    <source>
        <dbReference type="EMBL" id="EZG87110.1"/>
    </source>
</evidence>
<feature type="compositionally biased region" description="Basic residues" evidence="1">
    <location>
        <begin position="946"/>
        <end position="960"/>
    </location>
</feature>
<feature type="compositionally biased region" description="Low complexity" evidence="1">
    <location>
        <begin position="1402"/>
        <end position="1414"/>
    </location>
</feature>
<feature type="compositionally biased region" description="Low complexity" evidence="1">
    <location>
        <begin position="1550"/>
        <end position="1571"/>
    </location>
</feature>
<feature type="compositionally biased region" description="Low complexity" evidence="1">
    <location>
        <begin position="1349"/>
        <end position="1366"/>
    </location>
</feature>
<protein>
    <submittedName>
        <fullName evidence="3">Uncharacterized protein</fullName>
    </submittedName>
</protein>
<feature type="region of interest" description="Disordered" evidence="1">
    <location>
        <begin position="705"/>
        <end position="734"/>
    </location>
</feature>
<sequence>MGKSVALLALRHLAVEVVAGNYGIDLEYEPDPDILPVTGNTYTEVENVTRPWRASCRGSNLHILVSGVSQLLVDSKDLNVLVNESTLTVKQISLQCKCSQCGKSEHHRRSTRSKQADSKGRNERLTGDDCRVAIEQISGQFTGTDLGTTMLTYLRFCHERPKRESQLPYNALLWSKWSLSVAKPIELEVAEPTLPSAVKITTKVQAGTLDVSHKVSCASCRSWDPVKVPLLQYKWGLDLVDTIVLVKVNKLFWNDPCATDTTTEDAVVGEAGNTERRTIPHQFYPTYIPKFVHHVRAQLHDEWYPMLRHNGVAHTELIYDCWHLRFTGTEGRLTDDLHPVAADGRPVCADNTEVRSPEGSRPGSHDSPPSIRLDKALSGLGRNRQCVTMKVRGTVEVVASYLGCGIDAYLWWLYANHLYRCYRVNKKPLPEREATYVESAKLMAKNREQIELGKRCPWLTNQRTSDLIKTISCLRSTWSVSRLLNNSLVDIRVDQITVRLATLASDATSHHLVPETVPEPTGTEPLLSLVVTDVTVHLSPVIGGVCVRVSKVERIPDGIPDGTRDGIPDGIPDGITDRKPDGRPEGKTGLFTTPDGHGTDHGAGADGRDPWDAFSQYGVMATGITYYTPYDYSRSEVALDYCYISGDIGTLTWLANLCWSGTIILYINLLYKEHCPAFNHFRQRGGLDQNIALIVNKVRVDLAGDSTSNTKPPVSNEPSDLEVSSLEPSDHKPSRLGLAGARVCDGRSRSFLVPRHWRFEGVHFIKDKRTNHTYVRADTARACEYHRLFLLLGRGEFWYGTAKSVPAGLGGRASILDGRVVNPQAVNELYYSEFPCDVEIKRMSVALQFLNIYVEEPLDNFGAYMEESLSKLLTFSNIFSVPPPAVVDCFAAVSKRTRPAFFPLAQSTYTCDAFKIQVHSRRNNPPRAQPASNRGVKTREGTAHSPRAHSPRVHSPRVHSPRAPSPRTSVDVAATDRTPWLNTECEIRHAQRRVLERVVERAGQRSTVNDLLRPDGNPLPGAEPRQSADNQWLDNQISGGSQWLDNQLSGTTLSDNKWSDTDWSSLQYFSQCSRLRRSRSVPFDLSMVRCISEEGICERRVYKGGFCEGGICEGGSPRELSAERANTRQRAPVTAATVKSLDEITAELLGPDMCRNPVVVKELVLMLKELLNSLGDIRREDEKQPSDDVARGSRQHFITSWQPQCFNIVAKDLSTQFNQDVWVCKPRYNSVAVTAKEFKLQGAKPFNEFCVASIQYKCFKQFTKRPVHSGHESDSSRGDGQDVPSTEPGTDWLQERWSNELNLQGNRLALPEANLVSYDQVRLVTAFFTACSKCNVKPISLLPAAPKPTTATTATATSATATTTTATTATATTTTATTATATATTATATTATTATATTGTAAAWTTTSSTTTSTPTVPGRAGTAPVSAPARWVLQLLDSEVSLYDGALTVSAAAAVEACAESRKKTKPGGPPGESTASLCLNIQALLCLKVYGTSVIKLRPPFSLSFLDRQLTVTGRVLEVQPLPSTLIILLQIQNRISSILKGYQVRKQAAQTAQNPPAQDQPAQEPPGQDHLAPDHDLPTTGQGMDYAALAEQVVLALHTSDMTSAQDECEGPLHSRLDVPEGLPPKRNVPTSPSGPELDLWSGKSRSRVAPRRAASGSERSTWLTERAVDSLSLSSPRDSRSGGPNADTPVSLCSPTILNSHSRSQLRPTLEVPQEEERPEEGSQRPQEKSRRPAGQQRPADGCRFECNIEQLIVRLGPYTNISAKLLRYEPGVASAGSVRVLQQVSDPACSHLACFHANVVDVLCTREPRGQCRLSLGSATMHITPALVVSCVRSNVLAFTHFLRNYLPLNGAARAHTGLHYDTCLPTEATGFVHRGNCASHGASHGWDAAYGCPTSGLADTTDSRPALSVVMSLRNVAVHVQETAFLTTKGKPTPSALRRWAFRPTSELAGEHLHLLNITQINLDPDWRRPCSREPFSRDPNPCNRDTNPSNHYPNTYPVWNGAIPREVLGDMVFFVTLERDHVIAKPWHRTSPFQNTTGGLVLETPSVYASRRAGAWAVSVPELVLRGSAKEAEELARMDLVVERTITHTTAAVEKLLANLNRRQTSRLLTLSRYLGDMFAQFAAFAHRPPRPDAPKLLRTDTSGTLSEATWRRPQDPPADPGRLLRAALDGSSRTRDDPRLGAEPLAFTTRNLRAAAIPRKLTQDVEHITVHEPHARAFSVGSMDDVSRAMFRGSNRDPRLDFRSLDQRSVDQRSVDQRSVAADQRSVVADQRSGDFLEPVLHGPTDSRPPMAWSVTLAQGSIAFMSDDLQLLRVLVSHLNCGQEPTCCPPRDAASGHAPDSTDSQNPHEKADVQVVDAQASQQAAGQQLGCADRFDSYGRPVKRVRTLIALQDLMLMTSSPLVSDDGNMSPLLAPLNDDDPILVFSSVHATKLIPRRTKSVGRRKRLISTLMGHNRAGENRFSGEGGGRHHLMEGRHVMDSNKPFKTMARGCSSYDRPLYKRPVFPHIEAELCEGRSEHYCHYDYMDIRIAPVELRMSQKLVIEIHNYFVAPLGEEESAPSGDLLESLKAVEQQLLQTTQLADGSNNPASQSPTADYVSPHISPMEVESSEKRTNGDRNQTVLAEQIKIHAIKMLLTYQGIINIKDCQVALSPSILVNVEASNLSGILNRISYQIMA</sequence>
<comment type="caution">
    <text evidence="3">The sequence shown here is derived from an EMBL/GenBank/DDBJ whole genome shotgun (WGS) entry which is preliminary data.</text>
</comment>
<keyword evidence="4" id="KW-1185">Reference proteome</keyword>
<feature type="region of interest" description="Disordered" evidence="1">
    <location>
        <begin position="1402"/>
        <end position="1424"/>
    </location>
</feature>
<feature type="compositionally biased region" description="Basic and acidic residues" evidence="1">
    <location>
        <begin position="557"/>
        <end position="567"/>
    </location>
</feature>
<feature type="region of interest" description="Disordered" evidence="1">
    <location>
        <begin position="1550"/>
        <end position="1585"/>
    </location>
</feature>
<feature type="region of interest" description="Disordered" evidence="1">
    <location>
        <begin position="1608"/>
        <end position="1744"/>
    </location>
</feature>
<feature type="region of interest" description="Disordered" evidence="1">
    <location>
        <begin position="2240"/>
        <end position="2275"/>
    </location>
</feature>
<dbReference type="RefSeq" id="XP_011128697.1">
    <property type="nucleotide sequence ID" value="XM_011130395.1"/>
</dbReference>
<feature type="region of interest" description="Disordered" evidence="1">
    <location>
        <begin position="1344"/>
        <end position="1366"/>
    </location>
</feature>
<evidence type="ECO:0000256" key="2">
    <source>
        <dbReference type="SAM" id="SignalP"/>
    </source>
</evidence>
<keyword evidence="2" id="KW-0732">Signal</keyword>
<feature type="compositionally biased region" description="Polar residues" evidence="1">
    <location>
        <begin position="705"/>
        <end position="718"/>
    </location>
</feature>
<feature type="region of interest" description="Disordered" evidence="1">
    <location>
        <begin position="2338"/>
        <end position="2358"/>
    </location>
</feature>